<comment type="similarity">
    <text evidence="1">Belongs to the universal ribosomal protein uS10 family.</text>
</comment>
<accession>A0A644TIY0</accession>
<dbReference type="NCBIfam" id="NF001861">
    <property type="entry name" value="PRK00596.1"/>
    <property type="match status" value="1"/>
</dbReference>
<proteinExistence type="inferred from homology"/>
<dbReference type="InterPro" id="IPR001848">
    <property type="entry name" value="Ribosomal_uS10"/>
</dbReference>
<dbReference type="NCBIfam" id="TIGR01049">
    <property type="entry name" value="rpsJ_bact"/>
    <property type="match status" value="1"/>
</dbReference>
<dbReference type="GO" id="GO:0005840">
    <property type="term" value="C:ribosome"/>
    <property type="evidence" value="ECO:0007669"/>
    <property type="project" value="UniProtKB-KW"/>
</dbReference>
<evidence type="ECO:0000256" key="1">
    <source>
        <dbReference type="ARBA" id="ARBA00007102"/>
    </source>
</evidence>
<dbReference type="GO" id="GO:1990904">
    <property type="term" value="C:ribonucleoprotein complex"/>
    <property type="evidence" value="ECO:0007669"/>
    <property type="project" value="UniProtKB-KW"/>
</dbReference>
<organism evidence="5">
    <name type="scientific">bioreactor metagenome</name>
    <dbReference type="NCBI Taxonomy" id="1076179"/>
    <lineage>
        <taxon>unclassified sequences</taxon>
        <taxon>metagenomes</taxon>
        <taxon>ecological metagenomes</taxon>
    </lineage>
</organism>
<dbReference type="InterPro" id="IPR027486">
    <property type="entry name" value="Ribosomal_uS10_dom"/>
</dbReference>
<dbReference type="SUPFAM" id="SSF54999">
    <property type="entry name" value="Ribosomal protein S10"/>
    <property type="match status" value="1"/>
</dbReference>
<protein>
    <submittedName>
        <fullName evidence="5">30S ribosomal protein S10</fullName>
    </submittedName>
</protein>
<evidence type="ECO:0000313" key="5">
    <source>
        <dbReference type="EMBL" id="MPL66850.1"/>
    </source>
</evidence>
<dbReference type="SMART" id="SM01403">
    <property type="entry name" value="Ribosomal_S10"/>
    <property type="match status" value="1"/>
</dbReference>
<evidence type="ECO:0000256" key="3">
    <source>
        <dbReference type="ARBA" id="ARBA00023274"/>
    </source>
</evidence>
<dbReference type="FunFam" id="3.30.70.600:FF:000003">
    <property type="entry name" value="30S ribosomal protein S10"/>
    <property type="match status" value="1"/>
</dbReference>
<dbReference type="Pfam" id="PF00338">
    <property type="entry name" value="Ribosomal_S10"/>
    <property type="match status" value="1"/>
</dbReference>
<keyword evidence="3" id="KW-0687">Ribonucleoprotein</keyword>
<feature type="domain" description="Small ribosomal subunit protein uS10" evidence="4">
    <location>
        <begin position="32"/>
        <end position="126"/>
    </location>
</feature>
<sequence length="127" mass="14037">MKEPALVAQKAARDVFANGVGTMTTVSSDRIRIKLKAYDYRILDKAVAEIVDTARNTGAGVAGPIPLPTNIHKYTVQRSVHVDKKSREQFEMRIHKRLMDILEPTQQTVDALGKLSLPAGVDVEIKL</sequence>
<dbReference type="HAMAP" id="MF_00508">
    <property type="entry name" value="Ribosomal_uS10"/>
    <property type="match status" value="1"/>
</dbReference>
<dbReference type="Gene3D" id="3.30.70.600">
    <property type="entry name" value="Ribosomal protein S10 domain"/>
    <property type="match status" value="1"/>
</dbReference>
<dbReference type="PRINTS" id="PR00971">
    <property type="entry name" value="RIBOSOMALS10"/>
</dbReference>
<keyword evidence="2 5" id="KW-0689">Ribosomal protein</keyword>
<reference evidence="5" key="1">
    <citation type="submission" date="2019-08" db="EMBL/GenBank/DDBJ databases">
        <authorList>
            <person name="Kucharzyk K."/>
            <person name="Murdoch R.W."/>
            <person name="Higgins S."/>
            <person name="Loffler F."/>
        </authorList>
    </citation>
    <scope>NUCLEOTIDE SEQUENCE</scope>
</reference>
<evidence type="ECO:0000259" key="4">
    <source>
        <dbReference type="SMART" id="SM01403"/>
    </source>
</evidence>
<dbReference type="PROSITE" id="PS00361">
    <property type="entry name" value="RIBOSOMAL_S10"/>
    <property type="match status" value="1"/>
</dbReference>
<dbReference type="GO" id="GO:0003723">
    <property type="term" value="F:RNA binding"/>
    <property type="evidence" value="ECO:0007669"/>
    <property type="project" value="InterPro"/>
</dbReference>
<dbReference type="InterPro" id="IPR036838">
    <property type="entry name" value="Ribosomal_uS10_dom_sf"/>
</dbReference>
<dbReference type="EMBL" id="VSSQ01000034">
    <property type="protein sequence ID" value="MPL66850.1"/>
    <property type="molecule type" value="Genomic_DNA"/>
</dbReference>
<dbReference type="GO" id="GO:0003735">
    <property type="term" value="F:structural constituent of ribosome"/>
    <property type="evidence" value="ECO:0007669"/>
    <property type="project" value="InterPro"/>
</dbReference>
<dbReference type="PANTHER" id="PTHR11700">
    <property type="entry name" value="30S RIBOSOMAL PROTEIN S10 FAMILY MEMBER"/>
    <property type="match status" value="1"/>
</dbReference>
<gene>
    <name evidence="5" type="primary">rpsJ_6</name>
    <name evidence="5" type="ORF">SDC9_12538</name>
</gene>
<dbReference type="InterPro" id="IPR018268">
    <property type="entry name" value="Ribosomal_uS10_CS"/>
</dbReference>
<comment type="caution">
    <text evidence="5">The sequence shown here is derived from an EMBL/GenBank/DDBJ whole genome shotgun (WGS) entry which is preliminary data.</text>
</comment>
<dbReference type="AlphaFoldDB" id="A0A644TIY0"/>
<evidence type="ECO:0000256" key="2">
    <source>
        <dbReference type="ARBA" id="ARBA00022980"/>
    </source>
</evidence>
<dbReference type="GO" id="GO:0006412">
    <property type="term" value="P:translation"/>
    <property type="evidence" value="ECO:0007669"/>
    <property type="project" value="InterPro"/>
</dbReference>
<name>A0A644TIY0_9ZZZZ</name>